<dbReference type="EnsemblMetazoa" id="GAUT002413-RA">
    <property type="protein sequence ID" value="GAUT002413-PA"/>
    <property type="gene ID" value="GAUT002413"/>
</dbReference>
<sequence>MPSQLVTTTIATTRATPATIAQYNGSTTLTLNEGNAFYDSLKVKNEALEKCKKFLFNFEVPWDFLMYKNVCTDRLTYMICMYFEISCNDHMPIHLIKHYAALEKQHQQLTLNIRAIIIAVIIVIVIITLLMFDNVFVVSSIRLSHQPDSLGDINYSSISLSQRISCFMDACALKSLLRHDADSKPRIMSSLFIGIREKNTP</sequence>
<keyword evidence="3" id="KW-1185">Reference proteome</keyword>
<dbReference type="Proteomes" id="UP000078200">
    <property type="component" value="Unassembled WGS sequence"/>
</dbReference>
<organism evidence="2 3">
    <name type="scientific">Glossina austeni</name>
    <name type="common">Savannah tsetse fly</name>
    <dbReference type="NCBI Taxonomy" id="7395"/>
    <lineage>
        <taxon>Eukaryota</taxon>
        <taxon>Metazoa</taxon>
        <taxon>Ecdysozoa</taxon>
        <taxon>Arthropoda</taxon>
        <taxon>Hexapoda</taxon>
        <taxon>Insecta</taxon>
        <taxon>Pterygota</taxon>
        <taxon>Neoptera</taxon>
        <taxon>Endopterygota</taxon>
        <taxon>Diptera</taxon>
        <taxon>Brachycera</taxon>
        <taxon>Muscomorpha</taxon>
        <taxon>Hippoboscoidea</taxon>
        <taxon>Glossinidae</taxon>
        <taxon>Glossina</taxon>
    </lineage>
</organism>
<protein>
    <submittedName>
        <fullName evidence="2">Uncharacterized protein</fullName>
    </submittedName>
</protein>
<name>A0A1A9UEQ7_GLOAU</name>
<evidence type="ECO:0000256" key="1">
    <source>
        <dbReference type="SAM" id="Phobius"/>
    </source>
</evidence>
<accession>A0A1A9UEQ7</accession>
<proteinExistence type="predicted"/>
<feature type="transmembrane region" description="Helical" evidence="1">
    <location>
        <begin position="111"/>
        <end position="132"/>
    </location>
</feature>
<reference evidence="2" key="1">
    <citation type="submission" date="2020-05" db="UniProtKB">
        <authorList>
            <consortium name="EnsemblMetazoa"/>
        </authorList>
    </citation>
    <scope>IDENTIFICATION</scope>
    <source>
        <strain evidence="2">TTRI</strain>
    </source>
</reference>
<keyword evidence="1" id="KW-0812">Transmembrane</keyword>
<dbReference type="AlphaFoldDB" id="A0A1A9UEQ7"/>
<dbReference type="VEuPathDB" id="VectorBase:GAUT002413"/>
<evidence type="ECO:0000313" key="3">
    <source>
        <dbReference type="Proteomes" id="UP000078200"/>
    </source>
</evidence>
<keyword evidence="1" id="KW-1133">Transmembrane helix</keyword>
<keyword evidence="1" id="KW-0472">Membrane</keyword>
<evidence type="ECO:0000313" key="2">
    <source>
        <dbReference type="EnsemblMetazoa" id="GAUT002413-PA"/>
    </source>
</evidence>